<dbReference type="RefSeq" id="WP_016877676.1">
    <property type="nucleotide sequence ID" value="NZ_AJLN01000015.1"/>
</dbReference>
<sequence>MSNPFISHYYTFDPNLPPYSQKLQEYWVAANGVFLRSHRPELEICLPIARTKIPGLAEIQPYLKLNVPRVPASMIADIVNTARVNPHQEILFYLGVENNRWWLHTPMQEASSTHVRSLQQDNPKYRQALVEVHSHGCMKAIPSSQDNQEEAGKFRVFAIVGTVNTTPTIYSRLGIYNHFFEIAPNFIFEP</sequence>
<reference evidence="7 8" key="1">
    <citation type="journal article" date="2019" name="Genome Biol. Evol.">
        <title>Day and night: Metabolic profiles and evolutionary relationships of six axenic non-marine cyanobacteria.</title>
        <authorList>
            <person name="Will S.E."/>
            <person name="Henke P."/>
            <person name="Boedeker C."/>
            <person name="Huang S."/>
            <person name="Brinkmann H."/>
            <person name="Rohde M."/>
            <person name="Jarek M."/>
            <person name="Friedl T."/>
            <person name="Seufert S."/>
            <person name="Schumacher M."/>
            <person name="Overmann J."/>
            <person name="Neumann-Schaal M."/>
            <person name="Petersen J."/>
        </authorList>
    </citation>
    <scope>NUCLEOTIDE SEQUENCE [LARGE SCALE GENOMIC DNA]</scope>
    <source>
        <strain evidence="7 8">PCC 6912</strain>
    </source>
</reference>
<comment type="caution">
    <text evidence="7">The sequence shown here is derived from an EMBL/GenBank/DDBJ whole genome shotgun (WGS) entry which is preliminary data.</text>
</comment>
<dbReference type="GO" id="GO:0046872">
    <property type="term" value="F:metal ion binding"/>
    <property type="evidence" value="ECO:0007669"/>
    <property type="project" value="UniProtKB-KW"/>
</dbReference>
<name>A0A3S0Y437_CHLFR</name>
<evidence type="ECO:0000313" key="8">
    <source>
        <dbReference type="Proteomes" id="UP000268857"/>
    </source>
</evidence>
<protein>
    <recommendedName>
        <fullName evidence="6">JAB domain-containing protein</fullName>
    </recommendedName>
</protein>
<evidence type="ECO:0000256" key="4">
    <source>
        <dbReference type="ARBA" id="ARBA00022833"/>
    </source>
</evidence>
<organism evidence="7 8">
    <name type="scientific">Chlorogloeopsis fritschii PCC 6912</name>
    <dbReference type="NCBI Taxonomy" id="211165"/>
    <lineage>
        <taxon>Bacteria</taxon>
        <taxon>Bacillati</taxon>
        <taxon>Cyanobacteriota</taxon>
        <taxon>Cyanophyceae</taxon>
        <taxon>Nostocales</taxon>
        <taxon>Chlorogloeopsidaceae</taxon>
        <taxon>Chlorogloeopsis</taxon>
    </lineage>
</organism>
<evidence type="ECO:0000313" key="7">
    <source>
        <dbReference type="EMBL" id="RUR83816.1"/>
    </source>
</evidence>
<keyword evidence="8" id="KW-1185">Reference proteome</keyword>
<dbReference type="InterPro" id="IPR028090">
    <property type="entry name" value="JAB_dom_prok"/>
</dbReference>
<accession>A0A3S0Y437</accession>
<keyword evidence="4" id="KW-0862">Zinc</keyword>
<evidence type="ECO:0000256" key="5">
    <source>
        <dbReference type="ARBA" id="ARBA00023049"/>
    </source>
</evidence>
<evidence type="ECO:0000256" key="1">
    <source>
        <dbReference type="ARBA" id="ARBA00022670"/>
    </source>
</evidence>
<dbReference type="GO" id="GO:0006508">
    <property type="term" value="P:proteolysis"/>
    <property type="evidence" value="ECO:0007669"/>
    <property type="project" value="UniProtKB-KW"/>
</dbReference>
<evidence type="ECO:0000259" key="6">
    <source>
        <dbReference type="Pfam" id="PF14464"/>
    </source>
</evidence>
<dbReference type="Proteomes" id="UP000268857">
    <property type="component" value="Unassembled WGS sequence"/>
</dbReference>
<dbReference type="EMBL" id="RSCJ01000006">
    <property type="protein sequence ID" value="RUR83816.1"/>
    <property type="molecule type" value="Genomic_DNA"/>
</dbReference>
<keyword evidence="2" id="KW-0479">Metal-binding</keyword>
<dbReference type="Pfam" id="PF14464">
    <property type="entry name" value="Prok-JAB"/>
    <property type="match status" value="1"/>
</dbReference>
<proteinExistence type="predicted"/>
<keyword evidence="1" id="KW-0645">Protease</keyword>
<evidence type="ECO:0000256" key="2">
    <source>
        <dbReference type="ARBA" id="ARBA00022723"/>
    </source>
</evidence>
<dbReference type="STRING" id="211165.GCA_000317285_00083"/>
<evidence type="ECO:0000256" key="3">
    <source>
        <dbReference type="ARBA" id="ARBA00022801"/>
    </source>
</evidence>
<dbReference type="OrthoDB" id="570424at2"/>
<feature type="domain" description="JAB" evidence="6">
    <location>
        <begin position="89"/>
        <end position="163"/>
    </location>
</feature>
<keyword evidence="3" id="KW-0378">Hydrolase</keyword>
<dbReference type="GO" id="GO:0008237">
    <property type="term" value="F:metallopeptidase activity"/>
    <property type="evidence" value="ECO:0007669"/>
    <property type="project" value="UniProtKB-KW"/>
</dbReference>
<keyword evidence="5" id="KW-0482">Metalloprotease</keyword>
<dbReference type="AlphaFoldDB" id="A0A3S0Y437"/>
<gene>
    <name evidence="7" type="ORF">PCC6912_20590</name>
</gene>